<keyword evidence="2" id="KW-0812">Transmembrane</keyword>
<feature type="compositionally biased region" description="Polar residues" evidence="1">
    <location>
        <begin position="202"/>
        <end position="249"/>
    </location>
</feature>
<dbReference type="HOGENOM" id="CLU_572459_0_0_1"/>
<feature type="region of interest" description="Disordered" evidence="1">
    <location>
        <begin position="263"/>
        <end position="295"/>
    </location>
</feature>
<protein>
    <submittedName>
        <fullName evidence="3">Uncharacterized protein</fullName>
    </submittedName>
</protein>
<dbReference type="STRING" id="933084.A0A067QGX2"/>
<proteinExistence type="predicted"/>
<dbReference type="Proteomes" id="UP000027265">
    <property type="component" value="Unassembled WGS sequence"/>
</dbReference>
<feature type="region of interest" description="Disordered" evidence="1">
    <location>
        <begin position="45"/>
        <end position="80"/>
    </location>
</feature>
<evidence type="ECO:0000256" key="1">
    <source>
        <dbReference type="SAM" id="MobiDB-lite"/>
    </source>
</evidence>
<keyword evidence="2" id="KW-0472">Membrane</keyword>
<accession>A0A067QGX2</accession>
<dbReference type="OrthoDB" id="3263296at2759"/>
<keyword evidence="4" id="KW-1185">Reference proteome</keyword>
<feature type="transmembrane region" description="Helical" evidence="2">
    <location>
        <begin position="6"/>
        <end position="23"/>
    </location>
</feature>
<reference evidence="4" key="1">
    <citation type="journal article" date="2014" name="Proc. Natl. Acad. Sci. U.S.A.">
        <title>Extensive sampling of basidiomycete genomes demonstrates inadequacy of the white-rot/brown-rot paradigm for wood decay fungi.</title>
        <authorList>
            <person name="Riley R."/>
            <person name="Salamov A.A."/>
            <person name="Brown D.W."/>
            <person name="Nagy L.G."/>
            <person name="Floudas D."/>
            <person name="Held B.W."/>
            <person name="Levasseur A."/>
            <person name="Lombard V."/>
            <person name="Morin E."/>
            <person name="Otillar R."/>
            <person name="Lindquist E.A."/>
            <person name="Sun H."/>
            <person name="LaButti K.M."/>
            <person name="Schmutz J."/>
            <person name="Jabbour D."/>
            <person name="Luo H."/>
            <person name="Baker S.E."/>
            <person name="Pisabarro A.G."/>
            <person name="Walton J.D."/>
            <person name="Blanchette R.A."/>
            <person name="Henrissat B."/>
            <person name="Martin F."/>
            <person name="Cullen D."/>
            <person name="Hibbett D.S."/>
            <person name="Grigoriev I.V."/>
        </authorList>
    </citation>
    <scope>NUCLEOTIDE SEQUENCE [LARGE SCALE GENOMIC DNA]</scope>
    <source>
        <strain evidence="4">MUCL 33604</strain>
    </source>
</reference>
<evidence type="ECO:0000256" key="2">
    <source>
        <dbReference type="SAM" id="Phobius"/>
    </source>
</evidence>
<evidence type="ECO:0000313" key="4">
    <source>
        <dbReference type="Proteomes" id="UP000027265"/>
    </source>
</evidence>
<feature type="region of interest" description="Disordered" evidence="1">
    <location>
        <begin position="316"/>
        <end position="440"/>
    </location>
</feature>
<evidence type="ECO:0000313" key="3">
    <source>
        <dbReference type="EMBL" id="KDQ61851.1"/>
    </source>
</evidence>
<organism evidence="3 4">
    <name type="scientific">Jaapia argillacea MUCL 33604</name>
    <dbReference type="NCBI Taxonomy" id="933084"/>
    <lineage>
        <taxon>Eukaryota</taxon>
        <taxon>Fungi</taxon>
        <taxon>Dikarya</taxon>
        <taxon>Basidiomycota</taxon>
        <taxon>Agaricomycotina</taxon>
        <taxon>Agaricomycetes</taxon>
        <taxon>Agaricomycetidae</taxon>
        <taxon>Jaapiales</taxon>
        <taxon>Jaapiaceae</taxon>
        <taxon>Jaapia</taxon>
    </lineage>
</organism>
<keyword evidence="2" id="KW-1133">Transmembrane helix</keyword>
<dbReference type="EMBL" id="KL197712">
    <property type="protein sequence ID" value="KDQ61851.1"/>
    <property type="molecule type" value="Genomic_DNA"/>
</dbReference>
<sequence length="477" mass="50704">MIGGVAAGIAGLGLISIVVMYFMRKHREKEDAAAFSASDFRRQSVMISDEGGPSSRRGPRPPTMIERHMANAGGPAAMPSLQRQQGYDAYNNPGQGYGGQGYGAGYGQQGQAQYAQSSYNPGELMRTPSTNGPHVQSPYTAQPFFSQYDQTPLGSPVSVAPYGSAYNDQGQLIRQPSTAGYVNQGQLARQPSSVGYVDQGQLARQPSSAGYPNQSQLARQPSSAGYPNQSQLARQPSSAGYPNQSQLARQPSTGYMNVAASPITRQPSMGGQYPVITRQNSSGPHSPSVEGDSYVDLSRSSVTPFQAQQYEEISRKLGSEPPMGMPGVVEEDEYSQHPMSPPNHTSPFADPGANGSRAPSPYSHQDNGEMAMPAPPSPAYTSHSRITSNPPTLPEIEHNKGFSPVSMEFPNPSGGNAKSSPLAMEYKPANGSAGPQEPAGALTRDNMVHAQGQVSERKKAESVYSMAYDPEDAYGGI</sequence>
<feature type="region of interest" description="Disordered" evidence="1">
    <location>
        <begin position="200"/>
        <end position="249"/>
    </location>
</feature>
<dbReference type="AlphaFoldDB" id="A0A067QGX2"/>
<feature type="compositionally biased region" description="Polar residues" evidence="1">
    <location>
        <begin position="379"/>
        <end position="390"/>
    </location>
</feature>
<name>A0A067QGX2_9AGAM</name>
<dbReference type="InParanoid" id="A0A067QGX2"/>
<gene>
    <name evidence="3" type="ORF">JAAARDRAFT_524506</name>
</gene>